<dbReference type="HAMAP" id="MF_01445">
    <property type="entry name" value="TsaD"/>
    <property type="match status" value="1"/>
</dbReference>
<dbReference type="AlphaFoldDB" id="A0AAN8G414"/>
<comment type="subcellular location">
    <subcellularLocation>
        <location evidence="1 10">Mitochondrion</location>
    </subcellularLocation>
</comment>
<proteinExistence type="inferred from homology"/>
<dbReference type="InterPro" id="IPR000905">
    <property type="entry name" value="Gcp-like_dom"/>
</dbReference>
<dbReference type="PANTHER" id="PTHR11735">
    <property type="entry name" value="TRNA N6-ADENOSINE THREONYLCARBAMOYLTRANSFERASE"/>
    <property type="match status" value="1"/>
</dbReference>
<evidence type="ECO:0000256" key="8">
    <source>
        <dbReference type="ARBA" id="ARBA00023315"/>
    </source>
</evidence>
<comment type="caution">
    <text evidence="12">The sequence shown here is derived from an EMBL/GenBank/DDBJ whole genome shotgun (WGS) entry which is preliminary data.</text>
</comment>
<dbReference type="GO" id="GO:0061711">
    <property type="term" value="F:tRNA N(6)-L-threonylcarbamoyladenine synthase activity"/>
    <property type="evidence" value="ECO:0007669"/>
    <property type="project" value="UniProtKB-EC"/>
</dbReference>
<evidence type="ECO:0000256" key="5">
    <source>
        <dbReference type="ARBA" id="ARBA00022723"/>
    </source>
</evidence>
<comment type="similarity">
    <text evidence="10">Belongs to the KAE1 / TsaD family.</text>
</comment>
<dbReference type="PANTHER" id="PTHR11735:SF6">
    <property type="entry name" value="TRNA N6-ADENOSINE THREONYLCARBAMOYLTRANSFERASE, MITOCHONDRIAL"/>
    <property type="match status" value="1"/>
</dbReference>
<dbReference type="GO" id="GO:0005739">
    <property type="term" value="C:mitochondrion"/>
    <property type="evidence" value="ECO:0007669"/>
    <property type="project" value="UniProtKB-SubCell"/>
</dbReference>
<evidence type="ECO:0000256" key="4">
    <source>
        <dbReference type="ARBA" id="ARBA00022694"/>
    </source>
</evidence>
<keyword evidence="7 10" id="KW-0496">Mitochondrion</keyword>
<comment type="subunit">
    <text evidence="10">Homodimer.</text>
</comment>
<organism evidence="12 13">
    <name type="scientific">Patella caerulea</name>
    <name type="common">Rayed Mediterranean limpet</name>
    <dbReference type="NCBI Taxonomy" id="87958"/>
    <lineage>
        <taxon>Eukaryota</taxon>
        <taxon>Metazoa</taxon>
        <taxon>Spiralia</taxon>
        <taxon>Lophotrochozoa</taxon>
        <taxon>Mollusca</taxon>
        <taxon>Gastropoda</taxon>
        <taxon>Patellogastropoda</taxon>
        <taxon>Patelloidea</taxon>
        <taxon>Patellidae</taxon>
        <taxon>Patella</taxon>
    </lineage>
</organism>
<accession>A0AAN8G414</accession>
<keyword evidence="8 10" id="KW-0012">Acyltransferase</keyword>
<dbReference type="SUPFAM" id="SSF53067">
    <property type="entry name" value="Actin-like ATPase domain"/>
    <property type="match status" value="1"/>
</dbReference>
<dbReference type="CDD" id="cd24134">
    <property type="entry name" value="ASKHA_NBD_OSGEPL1_QRI7_euk"/>
    <property type="match status" value="1"/>
</dbReference>
<evidence type="ECO:0000313" key="12">
    <source>
        <dbReference type="EMBL" id="KAK6165520.1"/>
    </source>
</evidence>
<evidence type="ECO:0000256" key="7">
    <source>
        <dbReference type="ARBA" id="ARBA00023128"/>
    </source>
</evidence>
<feature type="domain" description="Gcp-like" evidence="11">
    <location>
        <begin position="114"/>
        <end position="419"/>
    </location>
</feature>
<dbReference type="PRINTS" id="PR00789">
    <property type="entry name" value="OSIALOPTASE"/>
</dbReference>
<evidence type="ECO:0000256" key="6">
    <source>
        <dbReference type="ARBA" id="ARBA00022946"/>
    </source>
</evidence>
<reference evidence="12 13" key="1">
    <citation type="submission" date="2024-01" db="EMBL/GenBank/DDBJ databases">
        <title>The genome of the rayed Mediterranean limpet Patella caerulea (Linnaeus, 1758).</title>
        <authorList>
            <person name="Anh-Thu Weber A."/>
            <person name="Halstead-Nussloch G."/>
        </authorList>
    </citation>
    <scope>NUCLEOTIDE SEQUENCE [LARGE SCALE GENOMIC DNA]</scope>
    <source>
        <strain evidence="12">AATW-2023a</strain>
        <tissue evidence="12">Whole specimen</tissue>
    </source>
</reference>
<dbReference type="NCBIfam" id="TIGR00329">
    <property type="entry name" value="gcp_kae1"/>
    <property type="match status" value="1"/>
</dbReference>
<evidence type="ECO:0000256" key="3">
    <source>
        <dbReference type="ARBA" id="ARBA00022679"/>
    </source>
</evidence>
<evidence type="ECO:0000256" key="2">
    <source>
        <dbReference type="ARBA" id="ARBA00012156"/>
    </source>
</evidence>
<dbReference type="Pfam" id="PF00814">
    <property type="entry name" value="TsaD"/>
    <property type="match status" value="1"/>
</dbReference>
<dbReference type="InterPro" id="IPR043129">
    <property type="entry name" value="ATPase_NBD"/>
</dbReference>
<sequence>MSAPLRHATFSLMSYSRYRFIKAATLERRTNLYLWNTKLSSLDLSCYLKSYRFYCQCHRYLLRSNKINKSKVAQLHGNNRNNLSTGACTPRYVIGIETSCDDTGAAVVDYHGNIIGEALNSQTRIHVEMGGIIPIIARDLHKQNITNVVDEAIKNAKLSYQDIEAIAVTTEPGLALSLFIGVNHAKMLARKYRKPVIPIHHMEAHALTVRMVERVEFPYLVLLVSGGHCLLALAQDVNKFLLLGRSLDDSPGDAFDKTARQMKLKNLKECAGLSGGAAVELMAKTGNPKSFQFPGVLSQNRDCNFSFSGLKFHAKSLILQEELKQGIDGGNVLPNVGDICASFQDGIVKHLVHRIRRGLLYTELKQLLSEENKTLVVSGGVASNMYIRQEIEKLCQHFNCRLVCPPPKLCTDNGIMIAWNGIEKLKREIDLVQVNDFDEIDLKPRSPLGIDMTEDVIRANIKVRGKLSV</sequence>
<dbReference type="NCBIfam" id="TIGR03723">
    <property type="entry name" value="T6A_TsaD_YgjD"/>
    <property type="match status" value="1"/>
</dbReference>
<dbReference type="InterPro" id="IPR017861">
    <property type="entry name" value="KAE1/TsaD"/>
</dbReference>
<protein>
    <recommendedName>
        <fullName evidence="2">N(6)-L-threonylcarbamoyladenine synthase</fullName>
        <ecNumber evidence="2">2.3.1.234</ecNumber>
    </recommendedName>
</protein>
<keyword evidence="3 10" id="KW-0808">Transferase</keyword>
<comment type="function">
    <text evidence="10">Required for the formation of a threonylcarbamoyl group on adenosine at position 37 (t(6)A37) in mitochondrial tRNAs that read codons beginning with adenine. Probably involved in the transfer of the threonylcarbamoyl moiety of threonylcarbamoyl-AMP (TC-AMP) to the N6 group of A37. Involved in mitochondrial genome maintenance.</text>
</comment>
<keyword evidence="4 10" id="KW-0819">tRNA processing</keyword>
<comment type="catalytic activity">
    <reaction evidence="9 10">
        <text>L-threonylcarbamoyladenylate + adenosine(37) in tRNA = N(6)-L-threonylcarbamoyladenosine(37) in tRNA + AMP + H(+)</text>
        <dbReference type="Rhea" id="RHEA:37059"/>
        <dbReference type="Rhea" id="RHEA-COMP:10162"/>
        <dbReference type="Rhea" id="RHEA-COMP:10163"/>
        <dbReference type="ChEBI" id="CHEBI:15378"/>
        <dbReference type="ChEBI" id="CHEBI:73682"/>
        <dbReference type="ChEBI" id="CHEBI:74411"/>
        <dbReference type="ChEBI" id="CHEBI:74418"/>
        <dbReference type="ChEBI" id="CHEBI:456215"/>
        <dbReference type="EC" id="2.3.1.234"/>
    </reaction>
</comment>
<evidence type="ECO:0000256" key="1">
    <source>
        <dbReference type="ARBA" id="ARBA00004173"/>
    </source>
</evidence>
<dbReference type="Gene3D" id="3.30.420.40">
    <property type="match status" value="2"/>
</dbReference>
<gene>
    <name evidence="12" type="ORF">SNE40_022435</name>
</gene>
<dbReference type="InterPro" id="IPR022450">
    <property type="entry name" value="TsaD"/>
</dbReference>
<name>A0AAN8G414_PATCE</name>
<keyword evidence="5 10" id="KW-0479">Metal-binding</keyword>
<dbReference type="Proteomes" id="UP001347796">
    <property type="component" value="Unassembled WGS sequence"/>
</dbReference>
<evidence type="ECO:0000256" key="9">
    <source>
        <dbReference type="ARBA" id="ARBA00048117"/>
    </source>
</evidence>
<dbReference type="FunFam" id="3.30.420.40:FF:000083">
    <property type="entry name" value="Probable tRNA N6-adenosine threonylcarbamoyltransferase, mitochondrial"/>
    <property type="match status" value="1"/>
</dbReference>
<evidence type="ECO:0000259" key="11">
    <source>
        <dbReference type="Pfam" id="PF00814"/>
    </source>
</evidence>
<dbReference type="EC" id="2.3.1.234" evidence="2"/>
<dbReference type="EMBL" id="JAZGQO010000021">
    <property type="protein sequence ID" value="KAK6165520.1"/>
    <property type="molecule type" value="Genomic_DNA"/>
</dbReference>
<evidence type="ECO:0000313" key="13">
    <source>
        <dbReference type="Proteomes" id="UP001347796"/>
    </source>
</evidence>
<keyword evidence="13" id="KW-1185">Reference proteome</keyword>
<comment type="cofactor">
    <cofactor evidence="10">
        <name>a divalent metal cation</name>
        <dbReference type="ChEBI" id="CHEBI:60240"/>
    </cofactor>
    <text evidence="10">Binds 1 divalent metal cation per subunit.</text>
</comment>
<evidence type="ECO:0000256" key="10">
    <source>
        <dbReference type="HAMAP-Rule" id="MF_03179"/>
    </source>
</evidence>
<dbReference type="GO" id="GO:0046872">
    <property type="term" value="F:metal ion binding"/>
    <property type="evidence" value="ECO:0007669"/>
    <property type="project" value="UniProtKB-KW"/>
</dbReference>
<keyword evidence="6" id="KW-0809">Transit peptide</keyword>
<dbReference type="GO" id="GO:0002949">
    <property type="term" value="P:tRNA threonylcarbamoyladenosine modification"/>
    <property type="evidence" value="ECO:0007669"/>
    <property type="project" value="UniProtKB-UniRule"/>
</dbReference>